<gene>
    <name evidence="3" type="ORF">B1B05_13810</name>
    <name evidence="4" type="ORF">SAMN05443094_106252</name>
</gene>
<reference evidence="3" key="3">
    <citation type="submission" date="2017-03" db="EMBL/GenBank/DDBJ databases">
        <authorList>
            <person name="Dastager S.G."/>
            <person name="Neurgaonkar P.S."/>
            <person name="Dharne M.S."/>
        </authorList>
    </citation>
    <scope>NUCLEOTIDE SEQUENCE</scope>
    <source>
        <strain evidence="3">DSM 25145</strain>
    </source>
</reference>
<keyword evidence="2" id="KW-1133">Transmembrane helix</keyword>
<dbReference type="AlphaFoldDB" id="A0A1N6ZKV8"/>
<organism evidence="4 5">
    <name type="scientific">Domibacillus enclensis</name>
    <dbReference type="NCBI Taxonomy" id="1017273"/>
    <lineage>
        <taxon>Bacteria</taxon>
        <taxon>Bacillati</taxon>
        <taxon>Bacillota</taxon>
        <taxon>Bacilli</taxon>
        <taxon>Bacillales</taxon>
        <taxon>Bacillaceae</taxon>
        <taxon>Domibacillus</taxon>
    </lineage>
</organism>
<feature type="transmembrane region" description="Helical" evidence="2">
    <location>
        <begin position="16"/>
        <end position="35"/>
    </location>
</feature>
<keyword evidence="2" id="KW-0812">Transmembrane</keyword>
<dbReference type="PANTHER" id="PTHR46154">
    <property type="match status" value="1"/>
</dbReference>
<dbReference type="STRING" id="1017273.SAMN05443094_106252"/>
<evidence type="ECO:0000313" key="4">
    <source>
        <dbReference type="EMBL" id="SIR27425.1"/>
    </source>
</evidence>
<name>A0A1N6ZKV8_9BACI</name>
<dbReference type="Proteomes" id="UP000215545">
    <property type="component" value="Unassembled WGS sequence"/>
</dbReference>
<evidence type="ECO:0000256" key="1">
    <source>
        <dbReference type="ARBA" id="ARBA00022448"/>
    </source>
</evidence>
<dbReference type="EMBL" id="FTLX01000006">
    <property type="protein sequence ID" value="SIR27425.1"/>
    <property type="molecule type" value="Genomic_DNA"/>
</dbReference>
<keyword evidence="6" id="KW-1185">Reference proteome</keyword>
<dbReference type="OrthoDB" id="2969576at2"/>
<dbReference type="GO" id="GO:0015204">
    <property type="term" value="F:urea transmembrane transporter activity"/>
    <property type="evidence" value="ECO:0007669"/>
    <property type="project" value="InterPro"/>
</dbReference>
<reference evidence="6" key="2">
    <citation type="submission" date="2017-03" db="EMBL/GenBank/DDBJ databases">
        <title>Bacillus sp. V-88(T) DSM27956, whole genome shotgun sequencing project.</title>
        <authorList>
            <person name="Dastager S.G."/>
            <person name="Neurgaonkar P.S."/>
            <person name="Dharne M.S."/>
        </authorList>
    </citation>
    <scope>NUCLEOTIDE SEQUENCE [LARGE SCALE GENOMIC DNA]</scope>
    <source>
        <strain evidence="6">DSM 25145</strain>
    </source>
</reference>
<evidence type="ECO:0000313" key="5">
    <source>
        <dbReference type="Proteomes" id="UP000186385"/>
    </source>
</evidence>
<sequence length="78" mass="8782">MDEKQLLKDARTCTRWALSLTVVLIILWPGVMFLTGYEYSLTFFKGWAALAFTWLIVAGTFITALPIVEARKAKKAGQ</sequence>
<dbReference type="GO" id="GO:0016020">
    <property type="term" value="C:membrane"/>
    <property type="evidence" value="ECO:0007669"/>
    <property type="project" value="InterPro"/>
</dbReference>
<keyword evidence="2" id="KW-0472">Membrane</keyword>
<evidence type="ECO:0000313" key="6">
    <source>
        <dbReference type="Proteomes" id="UP000215545"/>
    </source>
</evidence>
<dbReference type="RefSeq" id="WP_045849032.1">
    <property type="nucleotide sequence ID" value="NZ_FTLX01000006.1"/>
</dbReference>
<accession>A0A1N6ZKV8</accession>
<reference evidence="4 5" key="1">
    <citation type="submission" date="2017-01" db="EMBL/GenBank/DDBJ databases">
        <authorList>
            <person name="Mah S.A."/>
            <person name="Swanson W.J."/>
            <person name="Moy G.W."/>
            <person name="Vacquier V.D."/>
        </authorList>
    </citation>
    <scope>NUCLEOTIDE SEQUENCE [LARGE SCALE GENOMIC DNA]</scope>
    <source>
        <strain evidence="4 5">NIO-1016</strain>
    </source>
</reference>
<keyword evidence="1" id="KW-0813">Transport</keyword>
<evidence type="ECO:0000313" key="3">
    <source>
        <dbReference type="EMBL" id="OXS76731.1"/>
    </source>
</evidence>
<dbReference type="InterPro" id="IPR031155">
    <property type="entry name" value="DUR"/>
</dbReference>
<protein>
    <submittedName>
        <fullName evidence="4">Uncharacterized protein</fullName>
    </submittedName>
</protein>
<dbReference type="PANTHER" id="PTHR46154:SF4">
    <property type="entry name" value="UREA ACTIVE TRANSPORTER"/>
    <property type="match status" value="1"/>
</dbReference>
<dbReference type="Proteomes" id="UP000186385">
    <property type="component" value="Unassembled WGS sequence"/>
</dbReference>
<dbReference type="EMBL" id="MWSK01000006">
    <property type="protein sequence ID" value="OXS76731.1"/>
    <property type="molecule type" value="Genomic_DNA"/>
</dbReference>
<feature type="transmembrane region" description="Helical" evidence="2">
    <location>
        <begin position="47"/>
        <end position="68"/>
    </location>
</feature>
<proteinExistence type="predicted"/>
<evidence type="ECO:0000256" key="2">
    <source>
        <dbReference type="SAM" id="Phobius"/>
    </source>
</evidence>